<dbReference type="PROSITE" id="PS51845">
    <property type="entry name" value="PDEASE_I_2"/>
    <property type="match status" value="1"/>
</dbReference>
<dbReference type="PRINTS" id="PR00387">
    <property type="entry name" value="PDIESTERASE1"/>
</dbReference>
<feature type="region of interest" description="Disordered" evidence="8">
    <location>
        <begin position="1630"/>
        <end position="1662"/>
    </location>
</feature>
<dbReference type="PANTHER" id="PTHR11347">
    <property type="entry name" value="CYCLIC NUCLEOTIDE PHOSPHODIESTERASE"/>
    <property type="match status" value="1"/>
</dbReference>
<feature type="coiled-coil region" evidence="7">
    <location>
        <begin position="1445"/>
        <end position="1539"/>
    </location>
</feature>
<dbReference type="Gene3D" id="1.10.1300.10">
    <property type="entry name" value="3'5'-cyclic nucleotide phosphodiesterase, catalytic domain"/>
    <property type="match status" value="1"/>
</dbReference>
<evidence type="ECO:0000256" key="4">
    <source>
        <dbReference type="PIRSR" id="PIRSR623088-2"/>
    </source>
</evidence>
<evidence type="ECO:0000259" key="9">
    <source>
        <dbReference type="PROSITE" id="PS51845"/>
    </source>
</evidence>
<feature type="compositionally biased region" description="Low complexity" evidence="8">
    <location>
        <begin position="1639"/>
        <end position="1660"/>
    </location>
</feature>
<dbReference type="SUPFAM" id="SSF109604">
    <property type="entry name" value="HD-domain/PDEase-like"/>
    <property type="match status" value="1"/>
</dbReference>
<feature type="coiled-coil region" evidence="7">
    <location>
        <begin position="133"/>
        <end position="160"/>
    </location>
</feature>
<keyword evidence="2 6" id="KW-0378">Hydrolase</keyword>
<feature type="binding site" evidence="5">
    <location>
        <position position="1839"/>
    </location>
    <ligand>
        <name>Zn(2+)</name>
        <dbReference type="ChEBI" id="CHEBI:29105"/>
        <label>1</label>
    </ligand>
</feature>
<feature type="binding site" evidence="5">
    <location>
        <position position="2029"/>
    </location>
    <ligand>
        <name>Zn(2+)</name>
        <dbReference type="ChEBI" id="CHEBI:29105"/>
        <label>1</label>
    </ligand>
</feature>
<dbReference type="EC" id="3.1.4.-" evidence="6"/>
<gene>
    <name evidence="10" type="ORF">Vafri_16725</name>
</gene>
<dbReference type="InterPro" id="IPR023174">
    <property type="entry name" value="PDEase_CS"/>
</dbReference>
<dbReference type="GO" id="GO:0046872">
    <property type="term" value="F:metal ion binding"/>
    <property type="evidence" value="ECO:0007669"/>
    <property type="project" value="UniProtKB-KW"/>
</dbReference>
<organism evidence="10 11">
    <name type="scientific">Volvox africanus</name>
    <dbReference type="NCBI Taxonomy" id="51714"/>
    <lineage>
        <taxon>Eukaryota</taxon>
        <taxon>Viridiplantae</taxon>
        <taxon>Chlorophyta</taxon>
        <taxon>core chlorophytes</taxon>
        <taxon>Chlorophyceae</taxon>
        <taxon>CS clade</taxon>
        <taxon>Chlamydomonadales</taxon>
        <taxon>Volvocaceae</taxon>
        <taxon>Volvox</taxon>
    </lineage>
</organism>
<dbReference type="InterPro" id="IPR003607">
    <property type="entry name" value="HD/PDEase_dom"/>
</dbReference>
<dbReference type="Pfam" id="PF00233">
    <property type="entry name" value="PDEase_I"/>
    <property type="match status" value="1"/>
</dbReference>
<feature type="binding site" evidence="4">
    <location>
        <position position="2080"/>
    </location>
    <ligand>
        <name>AMP</name>
        <dbReference type="ChEBI" id="CHEBI:456215"/>
    </ligand>
</feature>
<sequence length="2135" mass="229758">MGRGSPFGVDWFHGDCGALLFSKAGEELEDCNQHASGMFPNVKSLHDFLGHMVPNGTKGILESLERDGAWSAKDCGGCGVGGSSRHLSIWRLSNPLADDEGSLLVLLKGCGGNGKEISSQVEKAPWVQTGAAEDRLREQLQTLQRKLLNLVAENEALSTRLTGLRSVCLELKEQLISEEIDMHVDPGMQQHLLHLCNTAASYCEVEPCAVALARSGSMGKLQDLDDDLADFQIPEGVLESNCTTGLSTAAAEVAVAAAAAAAATACFTFPDAVDQAAATTSGKPASGAMEASDIKAPGANIVAAMSSEPDYASLMESFIMLKASYDVILQQQDMTAGPTLLAHMATANGDTASAGALAPALGPHSRHHVSAATCFQPNGQSASVAQLEALPGILSQCIDGLVGTSALSADCRADSSICDEISDVRPTDMEMERLAAHARALKASFDVMQMQRDQALSQGAAQKAQFDKSLEAAKQEAVQAVEIATAAKAQFDKFVLDKAEEKAAYDLVLEKTVADVAAQKAIADKALVDFGELQESATAAKAQFDKFVLDKVEEKAAFDLVLEKTVADVAAQKAIADKALVDFGELQVSATAAKAQFDKFVLDKAEEKAAFDLVLEKTVADAAAQKAIADKVLTDMDEMQESAVAAKAQFDKFVLDKTEEKAAFDLVLEKTVAAAAAQKAIADKALVDFGELQESATAAKVQFDKFVLDKAEEKAAFDLVLEKTVADAAAQKAIADKALVDFGELQESATAAKAQFDKFVLDKVEEKAAYDLVLEKTVADAAAQKAIADKALTDFGELQESSAATKAQFDKFVLDKVEEKAAFDLVLEKTVADAAAQKAIADKALVDYGELQESATASKAQFDKFVLDKTEEKAAYDLVLEKTVADAAAQKAIADKALTDFGELQESATAAKAQFDKFVLDKVEEKAAFDLVLEKTVADVAAQKAIADKALVDVGELQECAVAAKAQFDKFVLDKVEEKAAFDLVLEQTAADAAAQKAIADKALVDFGELQESATAAKAHFDKFVLDKTEEKAAFDLVLEKTVADVAAQKAIADKALVDVGELQELATAAKAQFDKFVLDKVEEKAAYDLVLEKTVADAAAQKAIADKALTDIGDLQESATAAKAQFDKFVLDKAEEKAAYDLVLEKTVADAAAQKVIADKALVDIGELQECAVAAKAQFDKFVLDKVEEKAAYDLVLEKTVADATAQKALADKALVDFSEQKAIADKALVDYCDLQETANATKAQFDKFVIDKVEEKATFDRMLEVAEAQAVQQKAIADKALVDMGEMQTSAATTKAQFDKFVLDKAEEKAILDRALEQAACEAAQHKAVADKTLVDFSELQESAAANKAQFDKFVLDKVEEKASFDKAYEESIASACKHKALADKALVDLSELQASADANKAQFDKFVEDKAEEKAAFDLVLEKTVAEAAQHKAVADKVMVDREEMQHEVEASRAQVEKLLQDRAEEKATYDAELEKAAAEAKAQKDLADALKAEATSVAAQLAVERQTLDDLQAQNERLLKQHEVLQAELQMALSNYSPKAIIDAGTPADKILSMMTDLLDGSPPSIQDILLVQSAILEAHDIYQPINLGKQLLQSSALDNDVGMALLQQLGNGDEARALTNGPELTLRDFGTRDSSNGRSMRSGKGMGSPTSSSSSLMDVANGDAVWSTLESAITALMAPDGEFADPSRENAVGSTGSNGDARAVSSFSRGLHARVRSQKGCQPDGRGCSSTKVALFLDRALTSGSLALEGEDEFPESPLFSEVERLLATANNWQFDVFKLADATQDHALSTLSFYLFHQADLMRKFDIKPQLLARFMRRVEEGYRPNPYHSKTHAADVLQTLHVIIHRGGLAPGYVDPLTLMACYLAALVHDYEHGGLTNDYLINSSDLLALRYNDRAPLENHHLAAAFTLLKKPEYAFMSHLPKADTDRLRKMVIELVLATDMKQHFAIMSHFTTVHRLGAANSVTPSLLSGTERRRSSSNASSINSLAQGGSGCPVEIDKIVIPLDENERILSLQMALKCSDLGHVSASLPVHCRWVQLLEEEFFRQGDMEKQHSLPVSPLFDRCKPGITKSQIGFFDIVVIPLLNCFSRVFSNTKPLLTYTMRNYKYWAEQQKLEQLAANGVSRHGK</sequence>
<feature type="binding site" evidence="5">
    <location>
        <position position="1876"/>
    </location>
    <ligand>
        <name>Zn(2+)</name>
        <dbReference type="ChEBI" id="CHEBI:29105"/>
        <label>1</label>
    </ligand>
</feature>
<feature type="binding site" evidence="4">
    <location>
        <position position="1877"/>
    </location>
    <ligand>
        <name>AMP</name>
        <dbReference type="ChEBI" id="CHEBI:456215"/>
    </ligand>
</feature>
<feature type="binding site" evidence="5">
    <location>
        <position position="1877"/>
    </location>
    <ligand>
        <name>Zn(2+)</name>
        <dbReference type="ChEBI" id="CHEBI:29105"/>
        <label>1</label>
    </ligand>
</feature>
<comment type="caution">
    <text evidence="10">The sequence shown here is derived from an EMBL/GenBank/DDBJ whole genome shotgun (WGS) entry which is preliminary data.</text>
</comment>
<feature type="binding site" evidence="4">
    <location>
        <begin position="1835"/>
        <end position="1839"/>
    </location>
    <ligand>
        <name>AMP</name>
        <dbReference type="ChEBI" id="CHEBI:456215"/>
    </ligand>
</feature>
<evidence type="ECO:0000256" key="8">
    <source>
        <dbReference type="SAM" id="MobiDB-lite"/>
    </source>
</evidence>
<dbReference type="GO" id="GO:0004114">
    <property type="term" value="F:3',5'-cyclic-nucleotide phosphodiesterase activity"/>
    <property type="evidence" value="ECO:0007669"/>
    <property type="project" value="InterPro"/>
</dbReference>
<evidence type="ECO:0000256" key="1">
    <source>
        <dbReference type="ARBA" id="ARBA00022723"/>
    </source>
</evidence>
<dbReference type="InterPro" id="IPR036971">
    <property type="entry name" value="PDEase_catalytic_dom_sf"/>
</dbReference>
<reference evidence="10" key="1">
    <citation type="journal article" date="2021" name="Proc. Natl. Acad. Sci. U.S.A.">
        <title>Three genomes in the algal genus Volvox reveal the fate of a haploid sex-determining region after a transition to homothallism.</title>
        <authorList>
            <person name="Yamamoto K."/>
            <person name="Hamaji T."/>
            <person name="Kawai-Toyooka H."/>
            <person name="Matsuzaki R."/>
            <person name="Takahashi F."/>
            <person name="Nishimura Y."/>
            <person name="Kawachi M."/>
            <person name="Noguchi H."/>
            <person name="Minakuchi Y."/>
            <person name="Umen J.G."/>
            <person name="Toyoda A."/>
            <person name="Nozaki H."/>
        </authorList>
    </citation>
    <scope>NUCLEOTIDE SEQUENCE</scope>
    <source>
        <strain evidence="10">NIES-3780</strain>
    </source>
</reference>
<keyword evidence="7" id="KW-0175">Coiled coil</keyword>
<feature type="binding site" evidence="4">
    <location>
        <position position="2029"/>
    </location>
    <ligand>
        <name>AMP</name>
        <dbReference type="ChEBI" id="CHEBI:456215"/>
    </ligand>
</feature>
<evidence type="ECO:0000256" key="2">
    <source>
        <dbReference type="ARBA" id="ARBA00022801"/>
    </source>
</evidence>
<name>A0A8J4BHZ3_9CHLO</name>
<evidence type="ECO:0000256" key="6">
    <source>
        <dbReference type="RuleBase" id="RU363067"/>
    </source>
</evidence>
<evidence type="ECO:0000313" key="10">
    <source>
        <dbReference type="EMBL" id="GIL62510.1"/>
    </source>
</evidence>
<proteinExistence type="inferred from homology"/>
<keyword evidence="1 5" id="KW-0479">Metal-binding</keyword>
<keyword evidence="11" id="KW-1185">Reference proteome</keyword>
<comment type="similarity">
    <text evidence="6">Belongs to the cyclic nucleotide phosphodiesterase family.</text>
</comment>
<dbReference type="EMBL" id="BNCO01000051">
    <property type="protein sequence ID" value="GIL62510.1"/>
    <property type="molecule type" value="Genomic_DNA"/>
</dbReference>
<dbReference type="InterPro" id="IPR002073">
    <property type="entry name" value="PDEase_catalytic_dom"/>
</dbReference>
<feature type="region of interest" description="Disordered" evidence="8">
    <location>
        <begin position="1976"/>
        <end position="1998"/>
    </location>
</feature>
<dbReference type="CDD" id="cd00077">
    <property type="entry name" value="HDc"/>
    <property type="match status" value="1"/>
</dbReference>
<feature type="binding site" evidence="5">
    <location>
        <position position="1877"/>
    </location>
    <ligand>
        <name>Zn(2+)</name>
        <dbReference type="ChEBI" id="CHEBI:29105"/>
        <label>2</label>
    </ligand>
</feature>
<evidence type="ECO:0000313" key="11">
    <source>
        <dbReference type="Proteomes" id="UP000747399"/>
    </source>
</evidence>
<feature type="active site" description="Proton donor" evidence="3">
    <location>
        <position position="1835"/>
    </location>
</feature>
<evidence type="ECO:0000256" key="5">
    <source>
        <dbReference type="PIRSR" id="PIRSR623088-3"/>
    </source>
</evidence>
<dbReference type="PROSITE" id="PS00126">
    <property type="entry name" value="PDEASE_I_1"/>
    <property type="match status" value="1"/>
</dbReference>
<accession>A0A8J4BHZ3</accession>
<dbReference type="GO" id="GO:0007165">
    <property type="term" value="P:signal transduction"/>
    <property type="evidence" value="ECO:0007669"/>
    <property type="project" value="InterPro"/>
</dbReference>
<evidence type="ECO:0000256" key="3">
    <source>
        <dbReference type="PIRSR" id="PIRSR623088-1"/>
    </source>
</evidence>
<dbReference type="Proteomes" id="UP000747399">
    <property type="component" value="Unassembled WGS sequence"/>
</dbReference>
<protein>
    <recommendedName>
        <fullName evidence="6">Phosphodiesterase</fullName>
        <ecNumber evidence="6">3.1.4.-</ecNumber>
    </recommendedName>
</protein>
<evidence type="ECO:0000256" key="7">
    <source>
        <dbReference type="SAM" id="Coils"/>
    </source>
</evidence>
<feature type="domain" description="PDEase" evidence="9">
    <location>
        <begin position="1760"/>
        <end position="2123"/>
    </location>
</feature>
<comment type="cofactor">
    <cofactor evidence="6">
        <name>a divalent metal cation</name>
        <dbReference type="ChEBI" id="CHEBI:60240"/>
    </cofactor>
    <text evidence="6">Binds 2 divalent metal cations per subunit. Site 1 may preferentially bind zinc ions, while site 2 has a preference for magnesium and/or manganese ions.</text>
</comment>
<dbReference type="InterPro" id="IPR023088">
    <property type="entry name" value="PDEase"/>
</dbReference>